<dbReference type="EMBL" id="JAACFV010000148">
    <property type="protein sequence ID" value="KAF7504139.1"/>
    <property type="molecule type" value="Genomic_DNA"/>
</dbReference>
<feature type="region of interest" description="Disordered" evidence="2">
    <location>
        <begin position="253"/>
        <end position="282"/>
    </location>
</feature>
<dbReference type="Gene3D" id="4.10.280.10">
    <property type="entry name" value="Helix-loop-helix DNA-binding domain"/>
    <property type="match status" value="1"/>
</dbReference>
<evidence type="ECO:0000256" key="1">
    <source>
        <dbReference type="SAM" id="Coils"/>
    </source>
</evidence>
<dbReference type="AlphaFoldDB" id="A0A8H7AAV1"/>
<organism evidence="4 5">
    <name type="scientific">Endocarpon pusillum</name>
    <dbReference type="NCBI Taxonomy" id="364733"/>
    <lineage>
        <taxon>Eukaryota</taxon>
        <taxon>Fungi</taxon>
        <taxon>Dikarya</taxon>
        <taxon>Ascomycota</taxon>
        <taxon>Pezizomycotina</taxon>
        <taxon>Eurotiomycetes</taxon>
        <taxon>Chaetothyriomycetidae</taxon>
        <taxon>Verrucariales</taxon>
        <taxon>Verrucariaceae</taxon>
        <taxon>Endocarpon</taxon>
    </lineage>
</organism>
<dbReference type="CDD" id="cd19685">
    <property type="entry name" value="bHLH-O_HERP_HES"/>
    <property type="match status" value="1"/>
</dbReference>
<name>A0A8H7AAV1_9EURO</name>
<dbReference type="Proteomes" id="UP000606974">
    <property type="component" value="Unassembled WGS sequence"/>
</dbReference>
<evidence type="ECO:0000313" key="5">
    <source>
        <dbReference type="Proteomes" id="UP000606974"/>
    </source>
</evidence>
<gene>
    <name evidence="4" type="ORF">GJ744_002657</name>
</gene>
<keyword evidence="1" id="KW-0175">Coiled coil</keyword>
<feature type="domain" description="BHLH" evidence="3">
    <location>
        <begin position="276"/>
        <end position="338"/>
    </location>
</feature>
<accession>A0A8H7AAV1</accession>
<keyword evidence="5" id="KW-1185">Reference proteome</keyword>
<feature type="region of interest" description="Disordered" evidence="2">
    <location>
        <begin position="163"/>
        <end position="188"/>
    </location>
</feature>
<evidence type="ECO:0000259" key="3">
    <source>
        <dbReference type="PROSITE" id="PS50888"/>
    </source>
</evidence>
<sequence>MADYCNGMWVSAGGLQNSSCTPAVQSCKNRGAPSPNLHDSNAGPMPQTVNSLQTRPAEGTSGGNFANRISIPASTSHHVWQLPNWNSQPGYSNPGIQAMAVDTFPPHDVWNPNDWNQSNFSNPSHRDSVVSKAESAYPSGSPVPEEFCQNLDFTCRHPNARASSYGDLSSTGEPLTPSPFSHAISPSTPGGSAWISVADSAYGSLPSSSHGSGSSEAESMMHATHYFASTNAENSPSCKIEAASRTVTDLGLLQTSPTNDAPSTLKATPADQKDRLRQDAHSKVEKRYRMNINSKIQQLREILPNNHSCERPSLRRKSGTELSKRDILSLTITNMERLQFEVQSLTSQNRELQAIIARMQSDTAHE</sequence>
<feature type="region of interest" description="Disordered" evidence="2">
    <location>
        <begin position="28"/>
        <end position="58"/>
    </location>
</feature>
<reference evidence="4" key="1">
    <citation type="submission" date="2020-02" db="EMBL/GenBank/DDBJ databases">
        <authorList>
            <person name="Palmer J.M."/>
        </authorList>
    </citation>
    <scope>NUCLEOTIDE SEQUENCE</scope>
    <source>
        <strain evidence="4">EPUS1.4</strain>
        <tissue evidence="4">Thallus</tissue>
    </source>
</reference>
<feature type="compositionally biased region" description="Basic and acidic residues" evidence="2">
    <location>
        <begin position="271"/>
        <end position="282"/>
    </location>
</feature>
<proteinExistence type="predicted"/>
<protein>
    <recommendedName>
        <fullName evidence="3">BHLH domain-containing protein</fullName>
    </recommendedName>
</protein>
<dbReference type="GO" id="GO:0046983">
    <property type="term" value="F:protein dimerization activity"/>
    <property type="evidence" value="ECO:0007669"/>
    <property type="project" value="InterPro"/>
</dbReference>
<evidence type="ECO:0000313" key="4">
    <source>
        <dbReference type="EMBL" id="KAF7504139.1"/>
    </source>
</evidence>
<dbReference type="OrthoDB" id="2133190at2759"/>
<feature type="compositionally biased region" description="Polar residues" evidence="2">
    <location>
        <begin position="253"/>
        <end position="266"/>
    </location>
</feature>
<feature type="coiled-coil region" evidence="1">
    <location>
        <begin position="335"/>
        <end position="362"/>
    </location>
</feature>
<dbReference type="InterPro" id="IPR036638">
    <property type="entry name" value="HLH_DNA-bd_sf"/>
</dbReference>
<dbReference type="PROSITE" id="PS50888">
    <property type="entry name" value="BHLH"/>
    <property type="match status" value="1"/>
</dbReference>
<dbReference type="SMART" id="SM00353">
    <property type="entry name" value="HLH"/>
    <property type="match status" value="1"/>
</dbReference>
<comment type="caution">
    <text evidence="4">The sequence shown here is derived from an EMBL/GenBank/DDBJ whole genome shotgun (WGS) entry which is preliminary data.</text>
</comment>
<evidence type="ECO:0000256" key="2">
    <source>
        <dbReference type="SAM" id="MobiDB-lite"/>
    </source>
</evidence>
<dbReference type="InterPro" id="IPR011598">
    <property type="entry name" value="bHLH_dom"/>
</dbReference>
<dbReference type="SUPFAM" id="SSF47459">
    <property type="entry name" value="HLH, helix-loop-helix DNA-binding domain"/>
    <property type="match status" value="1"/>
</dbReference>
<dbReference type="Pfam" id="PF00010">
    <property type="entry name" value="HLH"/>
    <property type="match status" value="1"/>
</dbReference>